<dbReference type="InterPro" id="IPR019546">
    <property type="entry name" value="TAT_signal_bac_arc"/>
</dbReference>
<dbReference type="SUPFAM" id="SSF51905">
    <property type="entry name" value="FAD/NAD(P)-binding domain"/>
    <property type="match status" value="2"/>
</dbReference>
<dbReference type="InterPro" id="IPR015904">
    <property type="entry name" value="Sulphide_quinone_reductase"/>
</dbReference>
<name>A0A1Q1N6G2_9GAMM</name>
<accession>A0A1Q1N6G2</accession>
<gene>
    <name evidence="4" type="primary">sqrB1</name>
</gene>
<dbReference type="Pfam" id="PF07992">
    <property type="entry name" value="Pyr_redox_2"/>
    <property type="match status" value="1"/>
</dbReference>
<protein>
    <submittedName>
        <fullName evidence="4">Putative sulfide:quinone reductase</fullName>
    </submittedName>
</protein>
<keyword evidence="1" id="KW-0732">Signal</keyword>
<dbReference type="Gene3D" id="3.50.50.60">
    <property type="entry name" value="FAD/NAD(P)-binding domain"/>
    <property type="match status" value="2"/>
</dbReference>
<dbReference type="Pfam" id="PF10518">
    <property type="entry name" value="TAT_signal"/>
    <property type="match status" value="1"/>
</dbReference>
<dbReference type="PANTHER" id="PTHR10632:SF2">
    <property type="entry name" value="SULFIDE:QUINONE OXIDOREDUCTASE, MITOCHONDRIAL"/>
    <property type="match status" value="1"/>
</dbReference>
<evidence type="ECO:0000256" key="1">
    <source>
        <dbReference type="ARBA" id="ARBA00022729"/>
    </source>
</evidence>
<evidence type="ECO:0000313" key="4">
    <source>
        <dbReference type="EMBL" id="AQM49901.1"/>
    </source>
</evidence>
<feature type="region of interest" description="Disordered" evidence="2">
    <location>
        <begin position="1"/>
        <end position="23"/>
    </location>
</feature>
<evidence type="ECO:0000256" key="2">
    <source>
        <dbReference type="SAM" id="MobiDB-lite"/>
    </source>
</evidence>
<dbReference type="InterPro" id="IPR006311">
    <property type="entry name" value="TAT_signal"/>
</dbReference>
<feature type="domain" description="FAD/NAD(P)-binding" evidence="3">
    <location>
        <begin position="63"/>
        <end position="368"/>
    </location>
</feature>
<dbReference type="GO" id="GO:0071949">
    <property type="term" value="F:FAD binding"/>
    <property type="evidence" value="ECO:0007669"/>
    <property type="project" value="TreeGrafter"/>
</dbReference>
<dbReference type="PROSITE" id="PS51318">
    <property type="entry name" value="TAT"/>
    <property type="match status" value="1"/>
</dbReference>
<dbReference type="PRINTS" id="PR00368">
    <property type="entry name" value="FADPNR"/>
</dbReference>
<feature type="compositionally biased region" description="Basic and acidic residues" evidence="2">
    <location>
        <begin position="1"/>
        <end position="11"/>
    </location>
</feature>
<sequence length="463" mass="50581">MSQPEQRENRSRQQQSTEALAAAMDRSGLSRRDFLKIAGAAGLASATGVQAAPAQAAVSTRARIVVLGGGAAGLTMAARLRALLDGARITVVEPSEIHDYQPGWTLVAAGVYSVGEVQRRNERYIPRGVDWVRSAVAAIDPESQRVETVDGDHLDYDFLVVATGLHLDFEAIDGLRREDIGRPGLTSIYASAEAARDAYEQVRTFGERGGVARFTIPGTPIKCAGAPIKATFIAESLLQSAGQRGDAEFHYHTGADRLFSVARFDTMVRDLYAERDIAVNEDGFLAAVDIDARQATFRGTNGNEETVDYDYLHVTPPMRAHGFVREAGLAVEDGALADGGWLAVDDRTLQHTRYPNIFGAGDVVATAIGKTASTVRSHGAVMPDNLVDVLQDREPSREFDGYTSCPLITEVGKAALVEFDYSLQEVPTFGFIDQGEPSWMWWRLKVHMIKPLYFNMLRGRYLR</sequence>
<proteinExistence type="predicted"/>
<organism evidence="4">
    <name type="scientific">Thioalkalivibrio versutus AL 2</name>
    <dbReference type="NCBI Taxonomy" id="886877"/>
    <lineage>
        <taxon>Bacteria</taxon>
        <taxon>Pseudomonadati</taxon>
        <taxon>Pseudomonadota</taxon>
        <taxon>Gammaproteobacteria</taxon>
        <taxon>Chromatiales</taxon>
        <taxon>Ectothiorhodospiraceae</taxon>
        <taxon>Thioalkalivibrio</taxon>
    </lineage>
</organism>
<dbReference type="EMBL" id="KY452000">
    <property type="protein sequence ID" value="AQM49901.1"/>
    <property type="molecule type" value="Genomic_DNA"/>
</dbReference>
<dbReference type="PANTHER" id="PTHR10632">
    <property type="entry name" value="SULFIDE:QUINONE OXIDOREDUCTASE"/>
    <property type="match status" value="1"/>
</dbReference>
<dbReference type="NCBIfam" id="TIGR01409">
    <property type="entry name" value="TAT_signal_seq"/>
    <property type="match status" value="1"/>
</dbReference>
<dbReference type="AlphaFoldDB" id="A0A1Q1N6G2"/>
<dbReference type="GO" id="GO:0070224">
    <property type="term" value="F:sulfide:quinone oxidoreductase activity"/>
    <property type="evidence" value="ECO:0007669"/>
    <property type="project" value="TreeGrafter"/>
</dbReference>
<dbReference type="InterPro" id="IPR036188">
    <property type="entry name" value="FAD/NAD-bd_sf"/>
</dbReference>
<dbReference type="InterPro" id="IPR023753">
    <property type="entry name" value="FAD/NAD-binding_dom"/>
</dbReference>
<evidence type="ECO:0000259" key="3">
    <source>
        <dbReference type="Pfam" id="PF07992"/>
    </source>
</evidence>
<dbReference type="GO" id="GO:0070221">
    <property type="term" value="P:sulfide oxidation, using sulfide:quinone oxidoreductase"/>
    <property type="evidence" value="ECO:0007669"/>
    <property type="project" value="TreeGrafter"/>
</dbReference>
<reference evidence="4" key="1">
    <citation type="journal article" date="2017" name="Res. Microbiol.">
        <title>Sulfur compound oxidation and carbon co-assimilation in the haloalkaliphilic sulfur oxidizers Thioalkalivibrio versutus and Thioalkalimicrobium aerophilum.</title>
        <authorList>
            <person name="Ang W.K."/>
            <person name="Mahbob M."/>
            <person name="Dhouib R."/>
            <person name="Kappler U."/>
        </authorList>
    </citation>
    <scope>NUCLEOTIDE SEQUENCE</scope>
    <source>
        <strain evidence="4">AL 2</strain>
    </source>
</reference>